<dbReference type="GO" id="GO:0003723">
    <property type="term" value="F:RNA binding"/>
    <property type="evidence" value="ECO:0007669"/>
    <property type="project" value="TreeGrafter"/>
</dbReference>
<proteinExistence type="inferred from homology"/>
<dbReference type="PANTHER" id="PTHR22747">
    <property type="entry name" value="NUCLEOPLASMIN"/>
    <property type="match status" value="1"/>
</dbReference>
<dbReference type="Gene3D" id="2.60.120.340">
    <property type="entry name" value="Nucleoplasmin core domain"/>
    <property type="match status" value="1"/>
</dbReference>
<evidence type="ECO:0000259" key="5">
    <source>
        <dbReference type="Pfam" id="PF03066"/>
    </source>
</evidence>
<gene>
    <name evidence="6" type="ORF">MEDL_2338</name>
</gene>
<name>A0A8S3PV22_MYTED</name>
<feature type="compositionally biased region" description="Acidic residues" evidence="4">
    <location>
        <begin position="134"/>
        <end position="152"/>
    </location>
</feature>
<evidence type="ECO:0000313" key="7">
    <source>
        <dbReference type="Proteomes" id="UP000683360"/>
    </source>
</evidence>
<dbReference type="Pfam" id="PF03066">
    <property type="entry name" value="Nucleoplasmin"/>
    <property type="match status" value="1"/>
</dbReference>
<dbReference type="InterPro" id="IPR024057">
    <property type="entry name" value="Nucleoplasmin_core_dom"/>
</dbReference>
<sequence length="338" mass="38746">MDRLPSTMNEPAREYFWGITLDKENPTFTWTFEEEEEDTDYLVHTLFLKQAVLGASAVKDERNLVQIETKNFDQKELKQPLLSLTLGKNDMTSLDVSFGHEVAVVFRLVEGSGPVCLSAQQLVEYPDDRNVSQDESELECSEVEEDEEEEEESPKKVEITKKRKASTQKSGKNKKKGKMEVSQDDSEDEEEDEEDMDEEDEDESMDDEEDEEEMSSPEKSDKKKGKKEAKKDDGKAKKGGKMAKVSPKKDANSKKAKKTAKAKKPEEIDELKEEMAQDIGKAIEWTRKWRVNISIEKTEVCMFTKKKISKEDKTIQLNGKELNYNPNPKLLGVILTRR</sequence>
<feature type="compositionally biased region" description="Basic residues" evidence="4">
    <location>
        <begin position="161"/>
        <end position="177"/>
    </location>
</feature>
<dbReference type="Proteomes" id="UP000683360">
    <property type="component" value="Unassembled WGS sequence"/>
</dbReference>
<dbReference type="GO" id="GO:0005730">
    <property type="term" value="C:nucleolus"/>
    <property type="evidence" value="ECO:0007669"/>
    <property type="project" value="TreeGrafter"/>
</dbReference>
<accession>A0A8S3PV22</accession>
<dbReference type="GO" id="GO:0005737">
    <property type="term" value="C:cytoplasm"/>
    <property type="evidence" value="ECO:0007669"/>
    <property type="project" value="TreeGrafter"/>
</dbReference>
<dbReference type="GO" id="GO:0003682">
    <property type="term" value="F:chromatin binding"/>
    <property type="evidence" value="ECO:0007669"/>
    <property type="project" value="TreeGrafter"/>
</dbReference>
<dbReference type="GO" id="GO:0042393">
    <property type="term" value="F:histone binding"/>
    <property type="evidence" value="ECO:0007669"/>
    <property type="project" value="TreeGrafter"/>
</dbReference>
<evidence type="ECO:0000256" key="2">
    <source>
        <dbReference type="ARBA" id="ARBA00010744"/>
    </source>
</evidence>
<comment type="subcellular location">
    <subcellularLocation>
        <location evidence="1">Nucleus</location>
    </subcellularLocation>
</comment>
<dbReference type="EMBL" id="CAJPWZ010000145">
    <property type="protein sequence ID" value="CAG2186845.1"/>
    <property type="molecule type" value="Genomic_DNA"/>
</dbReference>
<evidence type="ECO:0000313" key="6">
    <source>
        <dbReference type="EMBL" id="CAG2186845.1"/>
    </source>
</evidence>
<dbReference type="AlphaFoldDB" id="A0A8S3PV22"/>
<evidence type="ECO:0000256" key="3">
    <source>
        <dbReference type="ARBA" id="ARBA00023242"/>
    </source>
</evidence>
<keyword evidence="7" id="KW-1185">Reference proteome</keyword>
<dbReference type="InterPro" id="IPR004301">
    <property type="entry name" value="Nucleoplasmin"/>
</dbReference>
<dbReference type="InterPro" id="IPR036824">
    <property type="entry name" value="Nucleoplasmin_core_dom_sf"/>
</dbReference>
<dbReference type="OrthoDB" id="6075101at2759"/>
<feature type="compositionally biased region" description="Acidic residues" evidence="4">
    <location>
        <begin position="182"/>
        <end position="215"/>
    </location>
</feature>
<feature type="domain" description="Nucleoplasmin core" evidence="5">
    <location>
        <begin position="16"/>
        <end position="123"/>
    </location>
</feature>
<evidence type="ECO:0000256" key="1">
    <source>
        <dbReference type="ARBA" id="ARBA00004123"/>
    </source>
</evidence>
<dbReference type="PANTHER" id="PTHR22747:SF18">
    <property type="entry name" value="GEO09167P1-RELATED"/>
    <property type="match status" value="1"/>
</dbReference>
<comment type="caution">
    <text evidence="6">The sequence shown here is derived from an EMBL/GenBank/DDBJ whole genome shotgun (WGS) entry which is preliminary data.</text>
</comment>
<reference evidence="6" key="1">
    <citation type="submission" date="2021-03" db="EMBL/GenBank/DDBJ databases">
        <authorList>
            <person name="Bekaert M."/>
        </authorList>
    </citation>
    <scope>NUCLEOTIDE SEQUENCE</scope>
</reference>
<keyword evidence="3" id="KW-0539">Nucleus</keyword>
<evidence type="ECO:0000256" key="4">
    <source>
        <dbReference type="SAM" id="MobiDB-lite"/>
    </source>
</evidence>
<protein>
    <recommendedName>
        <fullName evidence="5">Nucleoplasmin core domain-containing protein</fullName>
    </recommendedName>
</protein>
<dbReference type="GO" id="GO:0005654">
    <property type="term" value="C:nucleoplasm"/>
    <property type="evidence" value="ECO:0007669"/>
    <property type="project" value="TreeGrafter"/>
</dbReference>
<dbReference type="GO" id="GO:0006338">
    <property type="term" value="P:chromatin remodeling"/>
    <property type="evidence" value="ECO:0007669"/>
    <property type="project" value="TreeGrafter"/>
</dbReference>
<organism evidence="6 7">
    <name type="scientific">Mytilus edulis</name>
    <name type="common">Blue mussel</name>
    <dbReference type="NCBI Taxonomy" id="6550"/>
    <lineage>
        <taxon>Eukaryota</taxon>
        <taxon>Metazoa</taxon>
        <taxon>Spiralia</taxon>
        <taxon>Lophotrochozoa</taxon>
        <taxon>Mollusca</taxon>
        <taxon>Bivalvia</taxon>
        <taxon>Autobranchia</taxon>
        <taxon>Pteriomorphia</taxon>
        <taxon>Mytilida</taxon>
        <taxon>Mytiloidea</taxon>
        <taxon>Mytilidae</taxon>
        <taxon>Mytilinae</taxon>
        <taxon>Mytilus</taxon>
    </lineage>
</organism>
<dbReference type="SUPFAM" id="SSF69203">
    <property type="entry name" value="Nucleoplasmin-like core domain"/>
    <property type="match status" value="1"/>
</dbReference>
<comment type="similarity">
    <text evidence="2">Belongs to the nucleoplasmin family.</text>
</comment>
<feature type="region of interest" description="Disordered" evidence="4">
    <location>
        <begin position="127"/>
        <end position="268"/>
    </location>
</feature>